<dbReference type="Proteomes" id="UP000467700">
    <property type="component" value="Unassembled WGS sequence"/>
</dbReference>
<reference evidence="2 3" key="1">
    <citation type="submission" date="2020-01" db="EMBL/GenBank/DDBJ databases">
        <authorList>
            <person name="Gupta K D."/>
        </authorList>
    </citation>
    <scope>NUCLEOTIDE SEQUENCE [LARGE SCALE GENOMIC DNA]</scope>
</reference>
<dbReference type="EMBL" id="CACVBS010000058">
    <property type="protein sequence ID" value="CAA7267284.1"/>
    <property type="molecule type" value="Genomic_DNA"/>
</dbReference>
<evidence type="ECO:0000313" key="2">
    <source>
        <dbReference type="EMBL" id="CAA7267284.1"/>
    </source>
</evidence>
<proteinExistence type="predicted"/>
<dbReference type="OrthoDB" id="2972750at2759"/>
<feature type="region of interest" description="Disordered" evidence="1">
    <location>
        <begin position="84"/>
        <end position="107"/>
    </location>
</feature>
<comment type="caution">
    <text evidence="2">The sequence shown here is derived from an EMBL/GenBank/DDBJ whole genome shotgun (WGS) entry which is preliminary data.</text>
</comment>
<sequence>MIVVFGWRRIQLGRSWNLNNVQNLSAEALAQKELLARKPKLWDLWTADTEAQGSWTEKEKGVAIQSAGWVMIMPLSAKAVSVDDEDAENSIAKGTAEPPPRPPPTSLALGLRAVGAVVFEPISRRIEHLWRRNRPTRPPSEKTDDPTQQPPRQATLCVEVAILMPSPDYPVYVGSARDEEVDEKELGKRGRNEITDYAIGLYKCPWDM</sequence>
<name>A0A8S0VYS7_CYCAE</name>
<keyword evidence="3" id="KW-1185">Reference proteome</keyword>
<dbReference type="AlphaFoldDB" id="A0A8S0VYS7"/>
<feature type="region of interest" description="Disordered" evidence="1">
    <location>
        <begin position="130"/>
        <end position="152"/>
    </location>
</feature>
<protein>
    <submittedName>
        <fullName evidence="2">Uncharacterized protein</fullName>
    </submittedName>
</protein>
<accession>A0A8S0VYS7</accession>
<gene>
    <name evidence="2" type="ORF">AAE3_LOCUS9424</name>
</gene>
<organism evidence="2 3">
    <name type="scientific">Cyclocybe aegerita</name>
    <name type="common">Black poplar mushroom</name>
    <name type="synonym">Agrocybe aegerita</name>
    <dbReference type="NCBI Taxonomy" id="1973307"/>
    <lineage>
        <taxon>Eukaryota</taxon>
        <taxon>Fungi</taxon>
        <taxon>Dikarya</taxon>
        <taxon>Basidiomycota</taxon>
        <taxon>Agaricomycotina</taxon>
        <taxon>Agaricomycetes</taxon>
        <taxon>Agaricomycetidae</taxon>
        <taxon>Agaricales</taxon>
        <taxon>Agaricineae</taxon>
        <taxon>Bolbitiaceae</taxon>
        <taxon>Cyclocybe</taxon>
    </lineage>
</organism>
<evidence type="ECO:0000313" key="3">
    <source>
        <dbReference type="Proteomes" id="UP000467700"/>
    </source>
</evidence>
<evidence type="ECO:0000256" key="1">
    <source>
        <dbReference type="SAM" id="MobiDB-lite"/>
    </source>
</evidence>